<dbReference type="Proteomes" id="UP001151760">
    <property type="component" value="Unassembled WGS sequence"/>
</dbReference>
<evidence type="ECO:0000313" key="2">
    <source>
        <dbReference type="EMBL" id="GJT86307.1"/>
    </source>
</evidence>
<proteinExistence type="predicted"/>
<accession>A0ABQ5HGA1</accession>
<evidence type="ECO:0000256" key="1">
    <source>
        <dbReference type="SAM" id="MobiDB-lite"/>
    </source>
</evidence>
<organism evidence="2 3">
    <name type="scientific">Tanacetum coccineum</name>
    <dbReference type="NCBI Taxonomy" id="301880"/>
    <lineage>
        <taxon>Eukaryota</taxon>
        <taxon>Viridiplantae</taxon>
        <taxon>Streptophyta</taxon>
        <taxon>Embryophyta</taxon>
        <taxon>Tracheophyta</taxon>
        <taxon>Spermatophyta</taxon>
        <taxon>Magnoliopsida</taxon>
        <taxon>eudicotyledons</taxon>
        <taxon>Gunneridae</taxon>
        <taxon>Pentapetalae</taxon>
        <taxon>asterids</taxon>
        <taxon>campanulids</taxon>
        <taxon>Asterales</taxon>
        <taxon>Asteraceae</taxon>
        <taxon>Asteroideae</taxon>
        <taxon>Anthemideae</taxon>
        <taxon>Anthemidinae</taxon>
        <taxon>Tanacetum</taxon>
    </lineage>
</organism>
<reference evidence="2" key="1">
    <citation type="journal article" date="2022" name="Int. J. Mol. Sci.">
        <title>Draft Genome of Tanacetum Coccineum: Genomic Comparison of Closely Related Tanacetum-Family Plants.</title>
        <authorList>
            <person name="Yamashiro T."/>
            <person name="Shiraishi A."/>
            <person name="Nakayama K."/>
            <person name="Satake H."/>
        </authorList>
    </citation>
    <scope>NUCLEOTIDE SEQUENCE</scope>
</reference>
<dbReference type="EMBL" id="BQNB010019536">
    <property type="protein sequence ID" value="GJT86307.1"/>
    <property type="molecule type" value="Genomic_DNA"/>
</dbReference>
<comment type="caution">
    <text evidence="2">The sequence shown here is derived from an EMBL/GenBank/DDBJ whole genome shotgun (WGS) entry which is preliminary data.</text>
</comment>
<gene>
    <name evidence="2" type="ORF">Tco_1068024</name>
</gene>
<reference evidence="2" key="2">
    <citation type="submission" date="2022-01" db="EMBL/GenBank/DDBJ databases">
        <authorList>
            <person name="Yamashiro T."/>
            <person name="Shiraishi A."/>
            <person name="Satake H."/>
            <person name="Nakayama K."/>
        </authorList>
    </citation>
    <scope>NUCLEOTIDE SEQUENCE</scope>
</reference>
<sequence>MAEQDSPPPTITAMKIPIIKKGEYDIWSMRMRQYICHTDHNLWDIIVDGDLQEEAAPAGEQSSPPAPKTAKQLTAKRNQERVKSILLLAIPDEYLLKFHNVPDAKSLWAVIKSSLDKAYDRFQKLISQLEVHAAPVSREDINQKFIRSLPPSLSQIALIMRNKPEIDHTDIDDLYNNLRVYEDEMKRSLSSTSNSQNLAFLSSENISSTNEVSLASGNFGVNTAGGTSSSSQTTSPPLDNEDIQQIDQDNLEELDIRWQMAILTIRVATTVTGKGTLLRNENQEGTKGNDLMVITAGGMQQRLRIV</sequence>
<evidence type="ECO:0000313" key="3">
    <source>
        <dbReference type="Proteomes" id="UP001151760"/>
    </source>
</evidence>
<feature type="region of interest" description="Disordered" evidence="1">
    <location>
        <begin position="54"/>
        <end position="76"/>
    </location>
</feature>
<name>A0ABQ5HGA1_9ASTR</name>
<protein>
    <submittedName>
        <fullName evidence="2">Uncharacterized protein</fullName>
    </submittedName>
</protein>
<keyword evidence="3" id="KW-1185">Reference proteome</keyword>